<dbReference type="STRING" id="388408.LAX5112_04957"/>
<proteinExistence type="predicted"/>
<protein>
    <submittedName>
        <fullName evidence="1">Uncharacterized protein</fullName>
    </submittedName>
</protein>
<name>A0A0M7AST7_9HYPH</name>
<dbReference type="Proteomes" id="UP000053235">
    <property type="component" value="Unassembled WGS sequence"/>
</dbReference>
<sequence>MQGTLCFCPCISHSGLSDGQRDGGSGGHVETAGEVILYELHLKIVRVPNRDAI</sequence>
<gene>
    <name evidence="1" type="ORF">LAX5112_04957</name>
</gene>
<dbReference type="AlphaFoldDB" id="A0A0M7AST7"/>
<dbReference type="EMBL" id="CXWD01000037">
    <property type="protein sequence ID" value="CTQ77571.1"/>
    <property type="molecule type" value="Genomic_DNA"/>
</dbReference>
<reference evidence="2" key="1">
    <citation type="submission" date="2015-07" db="EMBL/GenBank/DDBJ databases">
        <authorList>
            <person name="Rodrigo-Torres Lidia"/>
            <person name="Arahal R.David."/>
        </authorList>
    </citation>
    <scope>NUCLEOTIDE SEQUENCE [LARGE SCALE GENOMIC DNA]</scope>
    <source>
        <strain evidence="2">CECT 5112</strain>
    </source>
</reference>
<keyword evidence="2" id="KW-1185">Reference proteome</keyword>
<organism evidence="1 2">
    <name type="scientific">Roseibium alexandrii</name>
    <dbReference type="NCBI Taxonomy" id="388408"/>
    <lineage>
        <taxon>Bacteria</taxon>
        <taxon>Pseudomonadati</taxon>
        <taxon>Pseudomonadota</taxon>
        <taxon>Alphaproteobacteria</taxon>
        <taxon>Hyphomicrobiales</taxon>
        <taxon>Stappiaceae</taxon>
        <taxon>Roseibium</taxon>
    </lineage>
</organism>
<evidence type="ECO:0000313" key="2">
    <source>
        <dbReference type="Proteomes" id="UP000053235"/>
    </source>
</evidence>
<evidence type="ECO:0000313" key="1">
    <source>
        <dbReference type="EMBL" id="CTQ77571.1"/>
    </source>
</evidence>
<accession>A0A0M7AST7</accession>